<organism evidence="1 3">
    <name type="scientific">Bacillus pseudomycoides</name>
    <dbReference type="NCBI Taxonomy" id="64104"/>
    <lineage>
        <taxon>Bacteria</taxon>
        <taxon>Bacillati</taxon>
        <taxon>Bacillota</taxon>
        <taxon>Bacilli</taxon>
        <taxon>Bacillales</taxon>
        <taxon>Bacillaceae</taxon>
        <taxon>Bacillus</taxon>
        <taxon>Bacillus cereus group</taxon>
    </lineage>
</organism>
<gene>
    <name evidence="1" type="ORF">BW425_13890</name>
    <name evidence="2" type="ORF">CN613_27270</name>
</gene>
<comment type="caution">
    <text evidence="1">The sequence shown here is derived from an EMBL/GenBank/DDBJ whole genome shotgun (WGS) entry which is preliminary data.</text>
</comment>
<evidence type="ECO:0000313" key="3">
    <source>
        <dbReference type="Proteomes" id="UP000195321"/>
    </source>
</evidence>
<dbReference type="EMBL" id="MWPX01000014">
    <property type="protein sequence ID" value="OUM48253.1"/>
    <property type="molecule type" value="Genomic_DNA"/>
</dbReference>
<dbReference type="EMBL" id="NUDP01000131">
    <property type="protein sequence ID" value="PEM64126.1"/>
    <property type="molecule type" value="Genomic_DNA"/>
</dbReference>
<sequence>MELININGDTYKMECIPFEDKSEQDEEGYYEYYYKGIYILFHSDKDIIKAKIYDGEKTISFLKNPIPYFGEGIEAIKLYVTKEFGVTDFQYLGGEKGYVEL</sequence>
<dbReference type="AlphaFoldDB" id="A0A1Y3MM63"/>
<protein>
    <submittedName>
        <fullName evidence="1">Uncharacterized protein</fullName>
    </submittedName>
</protein>
<accession>A0A1Y3MM63</accession>
<evidence type="ECO:0000313" key="4">
    <source>
        <dbReference type="Proteomes" id="UP000219775"/>
    </source>
</evidence>
<dbReference type="Proteomes" id="UP000195321">
    <property type="component" value="Unassembled WGS sequence"/>
</dbReference>
<evidence type="ECO:0000313" key="2">
    <source>
        <dbReference type="EMBL" id="PEM64126.1"/>
    </source>
</evidence>
<proteinExistence type="predicted"/>
<evidence type="ECO:0000313" key="1">
    <source>
        <dbReference type="EMBL" id="OUM48253.1"/>
    </source>
</evidence>
<dbReference type="Proteomes" id="UP000219775">
    <property type="component" value="Unassembled WGS sequence"/>
</dbReference>
<dbReference type="RefSeq" id="WP_016115185.1">
    <property type="nucleotide sequence ID" value="NZ_CP189809.1"/>
</dbReference>
<name>A0A1Y3MM63_9BACI</name>
<reference evidence="1 3" key="1">
    <citation type="submission" date="2017-02" db="EMBL/GenBank/DDBJ databases">
        <title>Bacillus pseudomycoides isolate FSL K6-0042.</title>
        <authorList>
            <person name="Kovac J."/>
        </authorList>
    </citation>
    <scope>NUCLEOTIDE SEQUENCE [LARGE SCALE GENOMIC DNA]</scope>
    <source>
        <strain evidence="1 3">FSL K6-0042</strain>
    </source>
</reference>
<reference evidence="2 4" key="2">
    <citation type="submission" date="2017-09" db="EMBL/GenBank/DDBJ databases">
        <title>Large-scale bioinformatics analysis of Bacillus genomes uncovers conserved roles of natural products in bacterial physiology.</title>
        <authorList>
            <consortium name="Agbiome Team Llc"/>
            <person name="Bleich R.M."/>
            <person name="Grubbs K.J."/>
            <person name="Santa Maria K.C."/>
            <person name="Allen S.E."/>
            <person name="Farag S."/>
            <person name="Shank E.A."/>
            <person name="Bowers A."/>
        </authorList>
    </citation>
    <scope>NUCLEOTIDE SEQUENCE [LARGE SCALE GENOMIC DNA]</scope>
    <source>
        <strain evidence="2 4">AFS009893</strain>
    </source>
</reference>